<dbReference type="CDD" id="cd07061">
    <property type="entry name" value="HP_HAP_like"/>
    <property type="match status" value="2"/>
</dbReference>
<reference evidence="10 11" key="1">
    <citation type="submission" date="2015-01" db="EMBL/GenBank/DDBJ databases">
        <title>Evolution of Trichinella species and genotypes.</title>
        <authorList>
            <person name="Korhonen P.K."/>
            <person name="Edoardo P."/>
            <person name="Giuseppe L.R."/>
            <person name="Gasser R.B."/>
        </authorList>
    </citation>
    <scope>NUCLEOTIDE SEQUENCE [LARGE SCALE GENOMIC DNA]</scope>
    <source>
        <strain evidence="10">ISS3</strain>
    </source>
</reference>
<comment type="similarity">
    <text evidence="2">Belongs to the histidine acid phosphatase family.</text>
</comment>
<proteinExistence type="inferred from homology"/>
<dbReference type="InterPro" id="IPR012677">
    <property type="entry name" value="Nucleotide-bd_a/b_plait_sf"/>
</dbReference>
<dbReference type="SMART" id="SM00360">
    <property type="entry name" value="RRM"/>
    <property type="match status" value="1"/>
</dbReference>
<evidence type="ECO:0000256" key="3">
    <source>
        <dbReference type="ARBA" id="ARBA00007408"/>
    </source>
</evidence>
<dbReference type="InterPro" id="IPR033379">
    <property type="entry name" value="Acid_Pase_AS"/>
</dbReference>
<dbReference type="OrthoDB" id="1749473at2759"/>
<evidence type="ECO:0000313" key="10">
    <source>
        <dbReference type="EMBL" id="KRY33229.1"/>
    </source>
</evidence>
<dbReference type="Gene3D" id="3.30.70.330">
    <property type="match status" value="1"/>
</dbReference>
<dbReference type="Pfam" id="PF00076">
    <property type="entry name" value="RRM_1"/>
    <property type="match status" value="1"/>
</dbReference>
<feature type="transmembrane region" description="Helical" evidence="7">
    <location>
        <begin position="1094"/>
        <end position="1117"/>
    </location>
</feature>
<dbReference type="InterPro" id="IPR034215">
    <property type="entry name" value="RBM42_RRM"/>
</dbReference>
<dbReference type="InterPro" id="IPR035979">
    <property type="entry name" value="RBD_domain_sf"/>
</dbReference>
<name>A0A0V1B8G7_TRISP</name>
<evidence type="ECO:0000313" key="11">
    <source>
        <dbReference type="Proteomes" id="UP000054776"/>
    </source>
</evidence>
<dbReference type="PROSITE" id="PS00616">
    <property type="entry name" value="HIS_ACID_PHOSPHAT_1"/>
    <property type="match status" value="2"/>
</dbReference>
<keyword evidence="8" id="KW-0732">Signal</keyword>
<comment type="similarity">
    <text evidence="3">Belongs to the RRM RBM42 family.</text>
</comment>
<comment type="caution">
    <text evidence="10">The sequence shown here is derived from an EMBL/GenBank/DDBJ whole genome shotgun (WGS) entry which is preliminary data.</text>
</comment>
<evidence type="ECO:0000256" key="8">
    <source>
        <dbReference type="SAM" id="SignalP"/>
    </source>
</evidence>
<feature type="chain" id="PRO_5006875013" description="RNA-binding protein 42" evidence="8">
    <location>
        <begin position="27"/>
        <end position="1200"/>
    </location>
</feature>
<dbReference type="GO" id="GO:0003723">
    <property type="term" value="F:RNA binding"/>
    <property type="evidence" value="ECO:0007669"/>
    <property type="project" value="UniProtKB-UniRule"/>
</dbReference>
<dbReference type="EMBL" id="JYDH01000085">
    <property type="protein sequence ID" value="KRY33229.1"/>
    <property type="molecule type" value="Genomic_DNA"/>
</dbReference>
<protein>
    <recommendedName>
        <fullName evidence="4">RNA-binding protein 42</fullName>
    </recommendedName>
    <alternativeName>
        <fullName evidence="5">RNA-binding motif protein 42</fullName>
    </alternativeName>
</protein>
<dbReference type="SUPFAM" id="SSF53254">
    <property type="entry name" value="Phosphoglycerate mutase-like"/>
    <property type="match status" value="2"/>
</dbReference>
<dbReference type="Proteomes" id="UP000054776">
    <property type="component" value="Unassembled WGS sequence"/>
</dbReference>
<evidence type="ECO:0000256" key="7">
    <source>
        <dbReference type="SAM" id="Phobius"/>
    </source>
</evidence>
<evidence type="ECO:0000256" key="4">
    <source>
        <dbReference type="ARBA" id="ARBA00015192"/>
    </source>
</evidence>
<keyword evidence="7" id="KW-0472">Membrane</keyword>
<keyword evidence="7" id="KW-1133">Transmembrane helix</keyword>
<dbReference type="GO" id="GO:0003993">
    <property type="term" value="F:acid phosphatase activity"/>
    <property type="evidence" value="ECO:0007669"/>
    <property type="project" value="UniProtKB-EC"/>
</dbReference>
<dbReference type="AlphaFoldDB" id="A0A0V1B8G7"/>
<evidence type="ECO:0000256" key="1">
    <source>
        <dbReference type="ARBA" id="ARBA00000032"/>
    </source>
</evidence>
<keyword evidence="11" id="KW-1185">Reference proteome</keyword>
<dbReference type="STRING" id="6334.A0A0V1B8G7"/>
<evidence type="ECO:0000256" key="5">
    <source>
        <dbReference type="ARBA" id="ARBA00030574"/>
    </source>
</evidence>
<dbReference type="SUPFAM" id="SSF54928">
    <property type="entry name" value="RNA-binding domain, RBD"/>
    <property type="match status" value="1"/>
</dbReference>
<gene>
    <name evidence="10" type="primary">acp2</name>
    <name evidence="10" type="ORF">T01_441</name>
</gene>
<dbReference type="CDD" id="cd12383">
    <property type="entry name" value="RRM_RBM42"/>
    <property type="match status" value="1"/>
</dbReference>
<evidence type="ECO:0000259" key="9">
    <source>
        <dbReference type="PROSITE" id="PS50102"/>
    </source>
</evidence>
<feature type="signal peptide" evidence="8">
    <location>
        <begin position="1"/>
        <end position="26"/>
    </location>
</feature>
<sequence>MHFNCDIRFLIQCILFLFLLFIAASSVDDDLQSVATDDESFKLHLVQAIWRHGDRTPALNFSLNPDDIASWAEGPDGELTKLGILQQFRLGEYLRNRYQDFLPNHYSSNLIYVRSTDYNRTIMSALANLAGLFQPSAEEKWNENLPWQPIPVHSVPKNMDYVHVLNMEADCPLAKKAQENIWQSAEVLAIMKENQQFIDFLKNKTGLEFLTLHDMVRVFDPINCAKIHSNHHVIPDWVTEEIFEKIHTLFNISTTFWMSTPETKLRWKLSNLGNCRSNESKIIWNGKTLEILCIFCCTEHDLTLIAFLNHLEVYSKSMFPTYCSIILIELLEKDGQYFVQLFYKNGSTKLEPLELNFCKSPCSLFDFEQKFSGIYISDWKDACKLIQYSVKNLLGYLDQISVRIEKTMSSVGKSFQVEMENFEKEIAAQNARSQAIGSGSGSGRVQANLQFLPHSLQRPFSNAQTPAQSKSTMFNPTPAVNQYYHQSAAAVIEAAPSRYTDVLNRAGEADAAKFTSQVLPQDVNLVKSRRTEFRPTTSTATLATTFNSSSKSKAKKPARNLRTAGGCVWEDLSLNEWDPDDFRLFCGDLGNEVSDELLSKAFRKYPSFLKAKVVRDKRSNKTKGYGFVSFKDPQDFIRALREMDGKYVGNRPIKLRKSSWKDRNLDAVRKKCKEKQKLGLRISLANSVEFGMKFHWVPFIGLVIILMLNSICSGTVVHQSPGELRLLQVIWRHGDRTPAMNFPLNPDQVWSEGTGELTKLGILQQYQLGRFLRHRYENFLPKNYSSHEVFIRSTDVNRTLMSALANLAALFEPNSDDMWNKNLSWQPIPVHTVPRDLDNVLNLEAKCPAAEKLQMEVWHSSEAMSIVKANEALFELLRLNTGLPMNTLEEISTVYDPLHCAKIHEDKHSIPHWVTDEVYENITRLFNISTTFWCSSEKVKKFRGSELLQNLIILDLPLPYCMYIYRSLGYLVVDIIERMKRKAGYADENLKFYAYSAHDETLIGFLEHMRVYDATMVPTYASIILIELLELRGKYYVQMYFKNGNNSAVPLQLEFCPHPCSLEKFEKNFKDITPLDWFSACGLQSMETIAWKKYASLFFILFILFVSMFLAQMAFIISQRRSAKYVQLPCDARFYLIVNTVSLKICGCAFQRKSRISNFCEYMPLLFIRFAVAYADRLIQQFTINIHIIVHNSILNNITV</sequence>
<accession>A0A0V1B8G7</accession>
<dbReference type="PANTHER" id="PTHR11567">
    <property type="entry name" value="ACID PHOSPHATASE-RELATED"/>
    <property type="match status" value="1"/>
</dbReference>
<feature type="domain" description="RRM" evidence="9">
    <location>
        <begin position="582"/>
        <end position="660"/>
    </location>
</feature>
<dbReference type="PANTHER" id="PTHR11567:SF210">
    <property type="entry name" value="ACID PHOSPHATASE 5-RELATED"/>
    <property type="match status" value="1"/>
</dbReference>
<dbReference type="InterPro" id="IPR000504">
    <property type="entry name" value="RRM_dom"/>
</dbReference>
<dbReference type="InterPro" id="IPR029033">
    <property type="entry name" value="His_PPase_superfam"/>
</dbReference>
<keyword evidence="7" id="KW-0812">Transmembrane</keyword>
<keyword evidence="6" id="KW-0694">RNA-binding</keyword>
<dbReference type="InterPro" id="IPR050645">
    <property type="entry name" value="Histidine_acid_phosphatase"/>
</dbReference>
<evidence type="ECO:0000256" key="6">
    <source>
        <dbReference type="PROSITE-ProRule" id="PRU00176"/>
    </source>
</evidence>
<organism evidence="10 11">
    <name type="scientific">Trichinella spiralis</name>
    <name type="common">Trichina worm</name>
    <dbReference type="NCBI Taxonomy" id="6334"/>
    <lineage>
        <taxon>Eukaryota</taxon>
        <taxon>Metazoa</taxon>
        <taxon>Ecdysozoa</taxon>
        <taxon>Nematoda</taxon>
        <taxon>Enoplea</taxon>
        <taxon>Dorylaimia</taxon>
        <taxon>Trichinellida</taxon>
        <taxon>Trichinellidae</taxon>
        <taxon>Trichinella</taxon>
    </lineage>
</organism>
<dbReference type="InterPro" id="IPR000560">
    <property type="entry name" value="His_Pase_clade-2"/>
</dbReference>
<dbReference type="InParanoid" id="A0A0V1B8G7"/>
<dbReference type="Gene3D" id="3.40.50.1240">
    <property type="entry name" value="Phosphoglycerate mutase-like"/>
    <property type="match status" value="2"/>
</dbReference>
<comment type="catalytic activity">
    <reaction evidence="1">
        <text>a phosphate monoester + H2O = an alcohol + phosphate</text>
        <dbReference type="Rhea" id="RHEA:15017"/>
        <dbReference type="ChEBI" id="CHEBI:15377"/>
        <dbReference type="ChEBI" id="CHEBI:30879"/>
        <dbReference type="ChEBI" id="CHEBI:43474"/>
        <dbReference type="ChEBI" id="CHEBI:67140"/>
        <dbReference type="EC" id="3.1.3.2"/>
    </reaction>
</comment>
<dbReference type="PROSITE" id="PS50102">
    <property type="entry name" value="RRM"/>
    <property type="match status" value="1"/>
</dbReference>
<evidence type="ECO:0000256" key="2">
    <source>
        <dbReference type="ARBA" id="ARBA00005375"/>
    </source>
</evidence>
<dbReference type="Pfam" id="PF00328">
    <property type="entry name" value="His_Phos_2"/>
    <property type="match status" value="2"/>
</dbReference>